<accession>A0ABS6XVX7</accession>
<reference evidence="9 10" key="1">
    <citation type="submission" date="2021-07" db="EMBL/GenBank/DDBJ databases">
        <title>Flavobacterium sp. nov. isolated from sediment on the Taihu Lake.</title>
        <authorList>
            <person name="Qu J.-H."/>
        </authorList>
    </citation>
    <scope>NUCLEOTIDE SEQUENCE [LARGE SCALE GENOMIC DNA]</scope>
    <source>
        <strain evidence="9 10">NAS39</strain>
    </source>
</reference>
<comment type="similarity">
    <text evidence="2">Belongs to the OmpP1/FadL family.</text>
</comment>
<gene>
    <name evidence="9" type="ORF">KZH69_10080</name>
</gene>
<evidence type="ECO:0000256" key="5">
    <source>
        <dbReference type="ARBA" id="ARBA00022729"/>
    </source>
</evidence>
<dbReference type="Proteomes" id="UP000812031">
    <property type="component" value="Unassembled WGS sequence"/>
</dbReference>
<dbReference type="EMBL" id="JAHWYN010000007">
    <property type="protein sequence ID" value="MBW4360830.1"/>
    <property type="molecule type" value="Genomic_DNA"/>
</dbReference>
<feature type="signal peptide" evidence="8">
    <location>
        <begin position="1"/>
        <end position="19"/>
    </location>
</feature>
<dbReference type="InterPro" id="IPR005017">
    <property type="entry name" value="OMPP1/FadL/TodX"/>
</dbReference>
<keyword evidence="4" id="KW-0812">Transmembrane</keyword>
<evidence type="ECO:0000313" key="10">
    <source>
        <dbReference type="Proteomes" id="UP000812031"/>
    </source>
</evidence>
<keyword evidence="3" id="KW-1134">Transmembrane beta strand</keyword>
<evidence type="ECO:0000256" key="6">
    <source>
        <dbReference type="ARBA" id="ARBA00023136"/>
    </source>
</evidence>
<evidence type="ECO:0000313" key="9">
    <source>
        <dbReference type="EMBL" id="MBW4360830.1"/>
    </source>
</evidence>
<keyword evidence="5 8" id="KW-0732">Signal</keyword>
<evidence type="ECO:0000256" key="2">
    <source>
        <dbReference type="ARBA" id="ARBA00008163"/>
    </source>
</evidence>
<evidence type="ECO:0000256" key="3">
    <source>
        <dbReference type="ARBA" id="ARBA00022452"/>
    </source>
</evidence>
<keyword evidence="7" id="KW-0998">Cell outer membrane</keyword>
<comment type="caution">
    <text evidence="9">The sequence shown here is derived from an EMBL/GenBank/DDBJ whole genome shotgun (WGS) entry which is preliminary data.</text>
</comment>
<proteinExistence type="inferred from homology"/>
<name>A0ABS6XVX7_9FLAO</name>
<feature type="chain" id="PRO_5045403828" evidence="8">
    <location>
        <begin position="20"/>
        <end position="500"/>
    </location>
</feature>
<organism evidence="9 10">
    <name type="scientific">Flavobacterium taihuense</name>
    <dbReference type="NCBI Taxonomy" id="2857508"/>
    <lineage>
        <taxon>Bacteria</taxon>
        <taxon>Pseudomonadati</taxon>
        <taxon>Bacteroidota</taxon>
        <taxon>Flavobacteriia</taxon>
        <taxon>Flavobacteriales</taxon>
        <taxon>Flavobacteriaceae</taxon>
        <taxon>Flavobacterium</taxon>
    </lineage>
</organism>
<evidence type="ECO:0000256" key="8">
    <source>
        <dbReference type="SAM" id="SignalP"/>
    </source>
</evidence>
<sequence>MKKKLLLLLAALFCSIVQAQEIKDAMRYSQTELHGTARFTAMSGAFGALGGDLSSININPAGSAVFANNQFAFTMGNYNIKNNSNYFGTSASASENNFEINQAGGVFVFKNRNPNNDWQKFTMSINYENTNNYDNSLFSAGTSPINSLANYFLSYADGVPLKTITNNNYAFLNNGAQQAYLGYYGFIINPVADVDTNTSYTSNVRSGGKYYQENSVYSNGYNGKLIFNSAVQYKDKIYFGFNLNSHFTDYVQNSNFYESNNNPLDIDYEVKSLNFSNNIHTYGAGFSFQIGAIAKITNELRMGFTYESPTWYNLQEELSQKLTSIRSNTVNTRPPDVVDPHVINYYAPYDLRTPGSITGSIAYVFGKSGLISLDYKYKDYSCTEYSPENDSYFRGLNADIQNSLGSSNEIRLGAEYKIDKFKIRGGYRFEGSPYNNSTTMGDLNSFSGGLGYSFGAIKLDLSYIYSNNTAQEQFFRQGFTEKAQIDTHKNIFTMTLSFEM</sequence>
<evidence type="ECO:0000256" key="4">
    <source>
        <dbReference type="ARBA" id="ARBA00022692"/>
    </source>
</evidence>
<dbReference type="Pfam" id="PF03349">
    <property type="entry name" value="Toluene_X"/>
    <property type="match status" value="1"/>
</dbReference>
<dbReference type="RefSeq" id="WP_219317313.1">
    <property type="nucleotide sequence ID" value="NZ_JAHWYN010000007.1"/>
</dbReference>
<comment type="subcellular location">
    <subcellularLocation>
        <location evidence="1">Cell outer membrane</location>
        <topology evidence="1">Multi-pass membrane protein</topology>
    </subcellularLocation>
</comment>
<keyword evidence="10" id="KW-1185">Reference proteome</keyword>
<evidence type="ECO:0000256" key="1">
    <source>
        <dbReference type="ARBA" id="ARBA00004571"/>
    </source>
</evidence>
<evidence type="ECO:0000256" key="7">
    <source>
        <dbReference type="ARBA" id="ARBA00023237"/>
    </source>
</evidence>
<keyword evidence="6" id="KW-0472">Membrane</keyword>
<protein>
    <submittedName>
        <fullName evidence="9">Transporter</fullName>
    </submittedName>
</protein>